<organism evidence="2 3">
    <name type="scientific">Turnera subulata</name>
    <dbReference type="NCBI Taxonomy" id="218843"/>
    <lineage>
        <taxon>Eukaryota</taxon>
        <taxon>Viridiplantae</taxon>
        <taxon>Streptophyta</taxon>
        <taxon>Embryophyta</taxon>
        <taxon>Tracheophyta</taxon>
        <taxon>Spermatophyta</taxon>
        <taxon>Magnoliopsida</taxon>
        <taxon>eudicotyledons</taxon>
        <taxon>Gunneridae</taxon>
        <taxon>Pentapetalae</taxon>
        <taxon>rosids</taxon>
        <taxon>fabids</taxon>
        <taxon>Malpighiales</taxon>
        <taxon>Passifloraceae</taxon>
        <taxon>Turnera</taxon>
    </lineage>
</organism>
<dbReference type="Pfam" id="PF14111">
    <property type="entry name" value="DUF4283"/>
    <property type="match status" value="1"/>
</dbReference>
<name>A0A9Q0IZM8_9ROSI</name>
<dbReference type="InterPro" id="IPR025558">
    <property type="entry name" value="DUF4283"/>
</dbReference>
<reference evidence="2" key="1">
    <citation type="submission" date="2022-02" db="EMBL/GenBank/DDBJ databases">
        <authorList>
            <person name="Henning P.M."/>
            <person name="McCubbin A.G."/>
            <person name="Shore J.S."/>
        </authorList>
    </citation>
    <scope>NUCLEOTIDE SEQUENCE</scope>
    <source>
        <strain evidence="2">F60SS</strain>
        <tissue evidence="2">Leaves</tissue>
    </source>
</reference>
<dbReference type="Proteomes" id="UP001141552">
    <property type="component" value="Unassembled WGS sequence"/>
</dbReference>
<feature type="domain" description="DUF4283" evidence="1">
    <location>
        <begin position="72"/>
        <end position="152"/>
    </location>
</feature>
<sequence>MLSFSKTPTRACGDYFKRAVVTLREFLSLIFLRQSLSSVLVYGVVSHPREGDADPSSSLDPSLSTSIRLKVNKFYSVGKIISDKPFKRGLVKSILDKFWVCDGEFKVIEKGGNKFLFHFTKEADRKKVLAGEPWLVGNNQLVIQEWRPHLSYEEIDLQHAPIWVQAHKLSPEDMNPTNAELIGNGFAGSLPAVFNLEDIFREDSFMCTQVRYRVDRPLPPGFFNKKSNGERQWVPLKYEWMPEICYKYGVTGPIAARCKSPEM</sequence>
<dbReference type="PANTHER" id="PTHR31286:SF178">
    <property type="entry name" value="DUF4283 DOMAIN-CONTAINING PROTEIN"/>
    <property type="match status" value="1"/>
</dbReference>
<comment type="caution">
    <text evidence="2">The sequence shown here is derived from an EMBL/GenBank/DDBJ whole genome shotgun (WGS) entry which is preliminary data.</text>
</comment>
<evidence type="ECO:0000259" key="1">
    <source>
        <dbReference type="Pfam" id="PF14111"/>
    </source>
</evidence>
<keyword evidence="3" id="KW-1185">Reference proteome</keyword>
<accession>A0A9Q0IZM8</accession>
<dbReference type="InterPro" id="IPR040256">
    <property type="entry name" value="At4g02000-like"/>
</dbReference>
<dbReference type="OrthoDB" id="1750606at2759"/>
<evidence type="ECO:0000313" key="3">
    <source>
        <dbReference type="Proteomes" id="UP001141552"/>
    </source>
</evidence>
<evidence type="ECO:0000313" key="2">
    <source>
        <dbReference type="EMBL" id="KAJ4824191.1"/>
    </source>
</evidence>
<gene>
    <name evidence="2" type="ORF">Tsubulata_015651</name>
</gene>
<dbReference type="EMBL" id="JAKUCV010007249">
    <property type="protein sequence ID" value="KAJ4824191.1"/>
    <property type="molecule type" value="Genomic_DNA"/>
</dbReference>
<dbReference type="AlphaFoldDB" id="A0A9Q0IZM8"/>
<proteinExistence type="predicted"/>
<protein>
    <recommendedName>
        <fullName evidence="1">DUF4283 domain-containing protein</fullName>
    </recommendedName>
</protein>
<dbReference type="PANTHER" id="PTHR31286">
    <property type="entry name" value="GLYCINE-RICH CELL WALL STRUCTURAL PROTEIN 1.8-LIKE"/>
    <property type="match status" value="1"/>
</dbReference>
<reference evidence="2" key="2">
    <citation type="journal article" date="2023" name="Plants (Basel)">
        <title>Annotation of the Turnera subulata (Passifloraceae) Draft Genome Reveals the S-Locus Evolved after the Divergence of Turneroideae from Passifloroideae in a Stepwise Manner.</title>
        <authorList>
            <person name="Henning P.M."/>
            <person name="Roalson E.H."/>
            <person name="Mir W."/>
            <person name="McCubbin A.G."/>
            <person name="Shore J.S."/>
        </authorList>
    </citation>
    <scope>NUCLEOTIDE SEQUENCE</scope>
    <source>
        <strain evidence="2">F60SS</strain>
    </source>
</reference>